<sequence length="785" mass="84411">MKPMFRVFSFTVLTSTLLFSSCVKDLYDPEVIAEKNPDAEIPVGFKFTTTKNVNLTVNVNDEYNGEKFYMVEVYNQNPLASNSKSKLLSAGVATGRAPFVEDIVVSQSDSVLYVKQTDPLQREVVMIVDVTSATTAICDFSSNSITTKSTASSVVSTRAIPASADRASDYKLPAGTTTLGSGAVTLAANKSYYLPEGVTNNQITFPGGQNKIELYVAGSTTFSGQFSLTDGCKIVVLPKGKVTADSDLNWYGQNIVVAIHEGGTLNLNASNSKIGVNTLVINDGTLNAKNIEMGWNNPKIVNNGTLNSQDVEVTNGAGIQNNNLFNVRKLTGNSTTKLENNGEIKATEVSLTNKFVIDNNHHMEIAYLKFGGGGGTLNNNCFTVCDDLYTEQGTINSASGSLLACKDFWGNNSTITLKGNAIFSIGDVAAYNLPTSTAVANGAVFNYHVEINGAKESNLEPLFYIKSGTVGPTSNFSEHLSIVGSIEAAITPAYDSRLLYKTTGNVKLTKSPQTAIAETACNGSGATEDPGTGTPTNPSFPIKVETGNEYTFAMEDNWPALGDYDMNDFVFTIDKISYSKGNNNKLATLSFEITPVAAGATNRLALGVQFDKIASGSLSLVSSTSSIGTKENGQEKANLILFPDVYSTFGVSSPGITNTDPSKTKYASKSYKFEVAFNNSVSESDINISNLNFYLIVGQNNDVNRKEVHLAGYKPTSKVKSDPLDYTDYNNMVWGLLIPTADFKYPIETVKIQDAYPNFLNWAKSGGANNPNWYLSPQSGKVYDK</sequence>
<dbReference type="PROSITE" id="PS51257">
    <property type="entry name" value="PROKAR_LIPOPROTEIN"/>
    <property type="match status" value="1"/>
</dbReference>
<proteinExistence type="predicted"/>
<protein>
    <recommendedName>
        <fullName evidence="1">DUF4842 domain-containing protein</fullName>
    </recommendedName>
</protein>
<dbReference type="Pfam" id="PF16130">
    <property type="entry name" value="DUF4842"/>
    <property type="match status" value="1"/>
</dbReference>
<dbReference type="InterPro" id="IPR031025">
    <property type="entry name" value="LruC_dom"/>
</dbReference>
<name>A0A644V1K5_9ZZZZ</name>
<reference evidence="2" key="1">
    <citation type="submission" date="2019-08" db="EMBL/GenBank/DDBJ databases">
        <authorList>
            <person name="Kucharzyk K."/>
            <person name="Murdoch R.W."/>
            <person name="Higgins S."/>
            <person name="Loffler F."/>
        </authorList>
    </citation>
    <scope>NUCLEOTIDE SEQUENCE</scope>
</reference>
<dbReference type="AlphaFoldDB" id="A0A644V1K5"/>
<dbReference type="NCBIfam" id="TIGR04456">
    <property type="entry name" value="LruC_dom"/>
    <property type="match status" value="1"/>
</dbReference>
<organism evidence="2">
    <name type="scientific">bioreactor metagenome</name>
    <dbReference type="NCBI Taxonomy" id="1076179"/>
    <lineage>
        <taxon>unclassified sequences</taxon>
        <taxon>metagenomes</taxon>
        <taxon>ecological metagenomes</taxon>
    </lineage>
</organism>
<gene>
    <name evidence="2" type="ORF">SDC9_31085</name>
</gene>
<dbReference type="EMBL" id="VSSQ01000200">
    <property type="protein sequence ID" value="MPL85117.1"/>
    <property type="molecule type" value="Genomic_DNA"/>
</dbReference>
<feature type="domain" description="DUF4842" evidence="1">
    <location>
        <begin position="584"/>
        <end position="774"/>
    </location>
</feature>
<evidence type="ECO:0000259" key="1">
    <source>
        <dbReference type="Pfam" id="PF16130"/>
    </source>
</evidence>
<dbReference type="InterPro" id="IPR032295">
    <property type="entry name" value="DUF4842"/>
</dbReference>
<evidence type="ECO:0000313" key="2">
    <source>
        <dbReference type="EMBL" id="MPL85117.1"/>
    </source>
</evidence>
<comment type="caution">
    <text evidence="2">The sequence shown here is derived from an EMBL/GenBank/DDBJ whole genome shotgun (WGS) entry which is preliminary data.</text>
</comment>
<accession>A0A644V1K5</accession>